<keyword evidence="2" id="KW-1185">Reference proteome</keyword>
<dbReference type="OrthoDB" id="442225at2759"/>
<comment type="caution">
    <text evidence="1">The sequence shown here is derived from an EMBL/GenBank/DDBJ whole genome shotgun (WGS) entry which is preliminary data.</text>
</comment>
<gene>
    <name evidence="1" type="primary">XRCC6</name>
    <name evidence="1" type="ORF">SPIL2461_LOCUS2019</name>
</gene>
<protein>
    <submittedName>
        <fullName evidence="1">XRCC6 protein</fullName>
    </submittedName>
</protein>
<sequence>MDPTKSLCQRHARDWFGKLSRWTLYWNCYDDGLFIGGRGSGKGLHVDQVLWSNVGKQWRGYKLMVTWPAGAESTRHVRELPDAHFRPPLGTAQLEALRSASRIALLRPGDLFICSGGVAHATISASRELTVTGYESLVSLHPRLVTHLLETGSVSGPCALDKGVMECEELRELRTSLLQRLMALLQEQTSSKATSSEVESASGFGAPLSLPRALLRRQLASAASQVAGDPNFAVLARGAGVCRLLAASDHLNAASKVPATLEPSRKRLRCDMLTQRDLNLCA</sequence>
<accession>A0A812JQA1</accession>
<reference evidence="1" key="1">
    <citation type="submission" date="2021-02" db="EMBL/GenBank/DDBJ databases">
        <authorList>
            <person name="Dougan E. K."/>
            <person name="Rhodes N."/>
            <person name="Thang M."/>
            <person name="Chan C."/>
        </authorList>
    </citation>
    <scope>NUCLEOTIDE SEQUENCE</scope>
</reference>
<name>A0A812JQA1_SYMPI</name>
<dbReference type="Proteomes" id="UP000649617">
    <property type="component" value="Unassembled WGS sequence"/>
</dbReference>
<evidence type="ECO:0000313" key="1">
    <source>
        <dbReference type="EMBL" id="CAE7206786.1"/>
    </source>
</evidence>
<organism evidence="1 2">
    <name type="scientific">Symbiodinium pilosum</name>
    <name type="common">Dinoflagellate</name>
    <dbReference type="NCBI Taxonomy" id="2952"/>
    <lineage>
        <taxon>Eukaryota</taxon>
        <taxon>Sar</taxon>
        <taxon>Alveolata</taxon>
        <taxon>Dinophyceae</taxon>
        <taxon>Suessiales</taxon>
        <taxon>Symbiodiniaceae</taxon>
        <taxon>Symbiodinium</taxon>
    </lineage>
</organism>
<dbReference type="EMBL" id="CAJNIZ010002147">
    <property type="protein sequence ID" value="CAE7206786.1"/>
    <property type="molecule type" value="Genomic_DNA"/>
</dbReference>
<evidence type="ECO:0000313" key="2">
    <source>
        <dbReference type="Proteomes" id="UP000649617"/>
    </source>
</evidence>
<dbReference type="AlphaFoldDB" id="A0A812JQA1"/>
<proteinExistence type="predicted"/>